<evidence type="ECO:0000313" key="2">
    <source>
        <dbReference type="EMBL" id="ADP80169.1"/>
    </source>
</evidence>
<gene>
    <name evidence="2" type="ordered locus">FraEuI1c_2124</name>
</gene>
<dbReference type="HOGENOM" id="CLU_2011902_0_0_11"/>
<keyword evidence="3" id="KW-1185">Reference proteome</keyword>
<feature type="region of interest" description="Disordered" evidence="1">
    <location>
        <begin position="77"/>
        <end position="98"/>
    </location>
</feature>
<protein>
    <submittedName>
        <fullName evidence="2">Uncharacterized protein</fullName>
    </submittedName>
</protein>
<dbReference type="EMBL" id="CP002299">
    <property type="protein sequence ID" value="ADP80169.1"/>
    <property type="molecule type" value="Genomic_DNA"/>
</dbReference>
<dbReference type="KEGG" id="fri:FraEuI1c_2124"/>
<reference evidence="2 3" key="1">
    <citation type="submission" date="2010-10" db="EMBL/GenBank/DDBJ databases">
        <title>Complete sequence of Frankia sp. EuI1c.</title>
        <authorList>
            <consortium name="US DOE Joint Genome Institute"/>
            <person name="Lucas S."/>
            <person name="Copeland A."/>
            <person name="Lapidus A."/>
            <person name="Cheng J.-F."/>
            <person name="Bruce D."/>
            <person name="Goodwin L."/>
            <person name="Pitluck S."/>
            <person name="Chertkov O."/>
            <person name="Detter J.C."/>
            <person name="Han C."/>
            <person name="Tapia R."/>
            <person name="Land M."/>
            <person name="Hauser L."/>
            <person name="Jeffries C."/>
            <person name="Kyrpides N."/>
            <person name="Ivanova N."/>
            <person name="Mikhailova N."/>
            <person name="Beauchemin N."/>
            <person name="Sen A."/>
            <person name="Sur S.A."/>
            <person name="Gtari M."/>
            <person name="Wall L."/>
            <person name="Tisa L."/>
            <person name="Woyke T."/>
        </authorList>
    </citation>
    <scope>NUCLEOTIDE SEQUENCE [LARGE SCALE GENOMIC DNA]</scope>
    <source>
        <strain evidence="3">DSM 45817 / CECT 9037 / EuI1c</strain>
    </source>
</reference>
<dbReference type="RefSeq" id="WP_013423288.1">
    <property type="nucleotide sequence ID" value="NC_014666.1"/>
</dbReference>
<proteinExistence type="predicted"/>
<evidence type="ECO:0000256" key="1">
    <source>
        <dbReference type="SAM" id="MobiDB-lite"/>
    </source>
</evidence>
<evidence type="ECO:0000313" key="3">
    <source>
        <dbReference type="Proteomes" id="UP000002484"/>
    </source>
</evidence>
<dbReference type="OrthoDB" id="3206421at2"/>
<dbReference type="Proteomes" id="UP000002484">
    <property type="component" value="Chromosome"/>
</dbReference>
<accession>E3IWI6</accession>
<organism evidence="2 3">
    <name type="scientific">Pseudofrankia inefficax (strain DSM 45817 / CECT 9037 / DDB 130130 / EuI1c)</name>
    <name type="common">Frankia inefficax</name>
    <dbReference type="NCBI Taxonomy" id="298654"/>
    <lineage>
        <taxon>Bacteria</taxon>
        <taxon>Bacillati</taxon>
        <taxon>Actinomycetota</taxon>
        <taxon>Actinomycetes</taxon>
        <taxon>Frankiales</taxon>
        <taxon>Frankiaceae</taxon>
        <taxon>Pseudofrankia</taxon>
    </lineage>
</organism>
<dbReference type="AlphaFoldDB" id="E3IWI6"/>
<sequence length="123" mass="12760">MITAAAHRLGALTAVVIGTAARRASHLRAHLLQAADRGEQAAPPDSAGPAVALRIAQALDRLAPARATAARLGARHADSHHHLAAPDEITPLRDAAGGPFDQSLERLRLAAHTLAQPPNRPAL</sequence>
<name>E3IWI6_PSEI1</name>
<dbReference type="InParanoid" id="E3IWI6"/>